<feature type="compositionally biased region" description="Low complexity" evidence="1">
    <location>
        <begin position="121"/>
        <end position="130"/>
    </location>
</feature>
<evidence type="ECO:0000256" key="1">
    <source>
        <dbReference type="SAM" id="MobiDB-lite"/>
    </source>
</evidence>
<organism evidence="2 3">
    <name type="scientific">Mycena chlorophos</name>
    <name type="common">Agaric fungus</name>
    <name type="synonym">Agaricus chlorophos</name>
    <dbReference type="NCBI Taxonomy" id="658473"/>
    <lineage>
        <taxon>Eukaryota</taxon>
        <taxon>Fungi</taxon>
        <taxon>Dikarya</taxon>
        <taxon>Basidiomycota</taxon>
        <taxon>Agaricomycotina</taxon>
        <taxon>Agaricomycetes</taxon>
        <taxon>Agaricomycetidae</taxon>
        <taxon>Agaricales</taxon>
        <taxon>Marasmiineae</taxon>
        <taxon>Mycenaceae</taxon>
        <taxon>Mycena</taxon>
    </lineage>
</organism>
<feature type="region of interest" description="Disordered" evidence="1">
    <location>
        <begin position="109"/>
        <end position="143"/>
    </location>
</feature>
<sequence length="575" mass="62810">MTTAFPKRGRGATTTRDEADASFVDLDGPPKIPTAKEKRSHSPFAYLRIRKRSTEGPNPKKQSSREDLVLSRTQPPPVPPIPVHTRNFSEPVSPSEGVATYTYPLPQAYSYAKPPQPRANSGSDSSLSSLHPQTPPRPPILSLPYVASPASSQEDINQARLAAAHAFLPAPSQALTVAAVSSAAASEYSASHRNPIAAGSAMHASTSAHRGHGGLPGLAHTLVMDKAKLAASVGPLITNGMQNLTKAQTVIDDITSSEAWSVVKESAETVLAPAKDVVVILDSVVKYVPAIMVAESIFSVIIKHELERSENDKNILVVYHTMSVFWFTLCDLQAIFRADQDHIKSSLGTFFQDVGKTIEDFGNFREVYYRHGHFARTLRSSEYRTKLTGFTTAFAQHKSDLHFILSESSALEIHDAVGTVGNMASQLNVVTKQLALVTKMLSQPTALEVRVEAAVKEGGDGALQDTSFLNRLARDHFGMQENIDPEIQNHLRISVNDAISGNMAAFSLKTEATQKEMKNAIERSQSLMLQYLNSGPYQLIKDEDIQSNIVRLFFHQSSQLLDVYTLKITGESRLI</sequence>
<feature type="region of interest" description="Disordered" evidence="1">
    <location>
        <begin position="1"/>
        <end position="95"/>
    </location>
</feature>
<keyword evidence="3" id="KW-1185">Reference proteome</keyword>
<evidence type="ECO:0000313" key="3">
    <source>
        <dbReference type="Proteomes" id="UP000815677"/>
    </source>
</evidence>
<proteinExistence type="predicted"/>
<name>A0ABQ0LXX5_MYCCL</name>
<reference evidence="2" key="1">
    <citation type="submission" date="2014-09" db="EMBL/GenBank/DDBJ databases">
        <title>Genome sequence of the luminous mushroom Mycena chlorophos for searching fungal bioluminescence genes.</title>
        <authorList>
            <person name="Tanaka Y."/>
            <person name="Kasuga D."/>
            <person name="Oba Y."/>
            <person name="Hase S."/>
            <person name="Sato K."/>
            <person name="Oba Y."/>
            <person name="Sakakibara Y."/>
        </authorList>
    </citation>
    <scope>NUCLEOTIDE SEQUENCE</scope>
</reference>
<accession>A0ABQ0LXX5</accession>
<gene>
    <name evidence="2" type="ORF">MCHLO_12619</name>
</gene>
<protein>
    <submittedName>
        <fullName evidence="2">Uncharacterized protein</fullName>
    </submittedName>
</protein>
<evidence type="ECO:0000313" key="2">
    <source>
        <dbReference type="EMBL" id="GAT55898.1"/>
    </source>
</evidence>
<dbReference type="EMBL" id="DF849170">
    <property type="protein sequence ID" value="GAT55898.1"/>
    <property type="molecule type" value="Genomic_DNA"/>
</dbReference>
<dbReference type="Proteomes" id="UP000815677">
    <property type="component" value="Unassembled WGS sequence"/>
</dbReference>